<evidence type="ECO:0000313" key="3">
    <source>
        <dbReference type="Proteomes" id="UP000316213"/>
    </source>
</evidence>
<organism evidence="2 3">
    <name type="scientific">Neorhodopirellula pilleata</name>
    <dbReference type="NCBI Taxonomy" id="2714738"/>
    <lineage>
        <taxon>Bacteria</taxon>
        <taxon>Pseudomonadati</taxon>
        <taxon>Planctomycetota</taxon>
        <taxon>Planctomycetia</taxon>
        <taxon>Pirellulales</taxon>
        <taxon>Pirellulaceae</taxon>
        <taxon>Neorhodopirellula</taxon>
    </lineage>
</organism>
<gene>
    <name evidence="2" type="ORF">Pla100_30050</name>
</gene>
<accession>A0A5C6A953</accession>
<keyword evidence="3" id="KW-1185">Reference proteome</keyword>
<keyword evidence="1" id="KW-1133">Transmembrane helix</keyword>
<dbReference type="AlphaFoldDB" id="A0A5C6A953"/>
<dbReference type="EMBL" id="SJPM01000005">
    <property type="protein sequence ID" value="TWT96522.1"/>
    <property type="molecule type" value="Genomic_DNA"/>
</dbReference>
<dbReference type="RefSeq" id="WP_146578422.1">
    <property type="nucleotide sequence ID" value="NZ_SJPM01000005.1"/>
</dbReference>
<name>A0A5C6A953_9BACT</name>
<sequence length="84" mass="9240">MTPDHSEQWLRELASRSSTAPPPAIDVTDSVMSSIHDMRSIAIPFDRTPLIFGGITIATAASLMVVLLPSLTTMTQPWISFWLL</sequence>
<protein>
    <submittedName>
        <fullName evidence="2">Uncharacterized protein</fullName>
    </submittedName>
</protein>
<feature type="transmembrane region" description="Helical" evidence="1">
    <location>
        <begin position="48"/>
        <end position="68"/>
    </location>
</feature>
<proteinExistence type="predicted"/>
<evidence type="ECO:0000313" key="2">
    <source>
        <dbReference type="EMBL" id="TWT96522.1"/>
    </source>
</evidence>
<keyword evidence="1" id="KW-0472">Membrane</keyword>
<comment type="caution">
    <text evidence="2">The sequence shown here is derived from an EMBL/GenBank/DDBJ whole genome shotgun (WGS) entry which is preliminary data.</text>
</comment>
<evidence type="ECO:0000256" key="1">
    <source>
        <dbReference type="SAM" id="Phobius"/>
    </source>
</evidence>
<reference evidence="2 3" key="1">
    <citation type="submission" date="2019-02" db="EMBL/GenBank/DDBJ databases">
        <title>Deep-cultivation of Planctomycetes and their phenomic and genomic characterization uncovers novel biology.</title>
        <authorList>
            <person name="Wiegand S."/>
            <person name="Jogler M."/>
            <person name="Boedeker C."/>
            <person name="Pinto D."/>
            <person name="Vollmers J."/>
            <person name="Rivas-Marin E."/>
            <person name="Kohn T."/>
            <person name="Peeters S.H."/>
            <person name="Heuer A."/>
            <person name="Rast P."/>
            <person name="Oberbeckmann S."/>
            <person name="Bunk B."/>
            <person name="Jeske O."/>
            <person name="Meyerdierks A."/>
            <person name="Storesund J.E."/>
            <person name="Kallscheuer N."/>
            <person name="Luecker S."/>
            <person name="Lage O.M."/>
            <person name="Pohl T."/>
            <person name="Merkel B.J."/>
            <person name="Hornburger P."/>
            <person name="Mueller R.-W."/>
            <person name="Bruemmer F."/>
            <person name="Labrenz M."/>
            <person name="Spormann A.M."/>
            <person name="Op Den Camp H."/>
            <person name="Overmann J."/>
            <person name="Amann R."/>
            <person name="Jetten M.S.M."/>
            <person name="Mascher T."/>
            <person name="Medema M.H."/>
            <person name="Devos D.P."/>
            <person name="Kaster A.-K."/>
            <person name="Ovreas L."/>
            <person name="Rohde M."/>
            <person name="Galperin M.Y."/>
            <person name="Jogler C."/>
        </authorList>
    </citation>
    <scope>NUCLEOTIDE SEQUENCE [LARGE SCALE GENOMIC DNA]</scope>
    <source>
        <strain evidence="2 3">Pla100</strain>
    </source>
</reference>
<dbReference type="Proteomes" id="UP000316213">
    <property type="component" value="Unassembled WGS sequence"/>
</dbReference>
<keyword evidence="1" id="KW-0812">Transmembrane</keyword>